<proteinExistence type="predicted"/>
<dbReference type="GO" id="GO:0006302">
    <property type="term" value="P:double-strand break repair"/>
    <property type="evidence" value="ECO:0007669"/>
    <property type="project" value="InterPro"/>
</dbReference>
<feature type="coiled-coil region" evidence="1">
    <location>
        <begin position="927"/>
        <end position="954"/>
    </location>
</feature>
<feature type="region of interest" description="Disordered" evidence="2">
    <location>
        <begin position="313"/>
        <end position="335"/>
    </location>
</feature>
<dbReference type="HOGENOM" id="CLU_004785_1_0_0"/>
<feature type="coiled-coil region" evidence="1">
    <location>
        <begin position="523"/>
        <end position="550"/>
    </location>
</feature>
<keyword evidence="1" id="KW-0175">Coiled coil</keyword>
<evidence type="ECO:0000313" key="5">
    <source>
        <dbReference type="EMBL" id="ADL26178.1"/>
    </source>
</evidence>
<accession>C9RQA3</accession>
<dbReference type="STRING" id="59374.FSU_1639"/>
<dbReference type="Gene3D" id="1.20.5.340">
    <property type="match status" value="1"/>
</dbReference>
<dbReference type="SUPFAM" id="SSF52540">
    <property type="entry name" value="P-loop containing nucleoside triphosphate hydrolases"/>
    <property type="match status" value="1"/>
</dbReference>
<dbReference type="AlphaFoldDB" id="C9RQA3"/>
<evidence type="ECO:0000256" key="1">
    <source>
        <dbReference type="SAM" id="Coils"/>
    </source>
</evidence>
<keyword evidence="7" id="KW-1185">Reference proteome</keyword>
<dbReference type="OrthoDB" id="9795626at2"/>
<dbReference type="eggNOG" id="COG0419">
    <property type="taxonomic scope" value="Bacteria"/>
</dbReference>
<dbReference type="PANTHER" id="PTHR32114:SF2">
    <property type="entry name" value="ABC TRANSPORTER ABCH.3"/>
    <property type="match status" value="1"/>
</dbReference>
<feature type="domain" description="Rad50/SbcC-type AAA" evidence="3">
    <location>
        <begin position="5"/>
        <end position="270"/>
    </location>
</feature>
<reference evidence="4 7" key="1">
    <citation type="submission" date="2009-10" db="EMBL/GenBank/DDBJ databases">
        <title>Complete sequence of Fibrobacter succinogenes subsp. succinogenes S85.</title>
        <authorList>
            <consortium name="US DOE Joint Genome Institute"/>
            <person name="Lucas S."/>
            <person name="Copeland A."/>
            <person name="Lapidus A."/>
            <person name="Glavina del Rio T."/>
            <person name="Tice H."/>
            <person name="Bruce D."/>
            <person name="Goodwin L."/>
            <person name="Pitluck S."/>
            <person name="Chertkov O."/>
            <person name="Detter J.C."/>
            <person name="Han C."/>
            <person name="Tapia R."/>
            <person name="Larimer F."/>
            <person name="Land M."/>
            <person name="Hauser L."/>
            <person name="Kyrpides N."/>
            <person name="Mikhailova N."/>
            <person name="Weimer P.J."/>
            <person name="Stevenson D.M."/>
            <person name="Boyum J."/>
            <person name="Brumm P.I."/>
            <person name="Mead D."/>
        </authorList>
    </citation>
    <scope>NUCLEOTIDE SEQUENCE [LARGE SCALE GENOMIC DNA]</scope>
    <source>
        <strain evidence="7">ATCC 19169 / S85</strain>
        <strain evidence="4">S85</strain>
    </source>
</reference>
<dbReference type="Gene3D" id="3.40.50.300">
    <property type="entry name" value="P-loop containing nucleotide triphosphate hydrolases"/>
    <property type="match status" value="2"/>
</dbReference>
<evidence type="ECO:0000313" key="4">
    <source>
        <dbReference type="EMBL" id="ACX74780.1"/>
    </source>
</evidence>
<dbReference type="KEGG" id="fsc:FSU_1639"/>
<reference evidence="6" key="2">
    <citation type="submission" date="2010-08" db="EMBL/GenBank/DDBJ databases">
        <title>Complete sequence of Fibrobacter succinogenes subsp. succinogenes S85.</title>
        <authorList>
            <person name="Durkin A.S."/>
            <person name="Nelson K.E."/>
            <person name="Morrison M."/>
            <person name="Forsberg C.W."/>
            <person name="Wilson D.B."/>
            <person name="Russell J.B."/>
            <person name="Cann I.K.O."/>
            <person name="Mackie R.I."/>
            <person name="White B.A."/>
        </authorList>
    </citation>
    <scope>NUCLEOTIDE SEQUENCE [LARGE SCALE GENOMIC DNA]</scope>
    <source>
        <strain evidence="6">ATCC 19169 / S85</strain>
    </source>
</reference>
<dbReference type="GO" id="GO:0016887">
    <property type="term" value="F:ATP hydrolysis activity"/>
    <property type="evidence" value="ECO:0007669"/>
    <property type="project" value="InterPro"/>
</dbReference>
<dbReference type="InterPro" id="IPR038729">
    <property type="entry name" value="Rad50/SbcC_AAA"/>
</dbReference>
<dbReference type="InterPro" id="IPR027417">
    <property type="entry name" value="P-loop_NTPase"/>
</dbReference>
<evidence type="ECO:0000313" key="7">
    <source>
        <dbReference type="Proteomes" id="UP000001497"/>
    </source>
</evidence>
<evidence type="ECO:0000313" key="6">
    <source>
        <dbReference type="Proteomes" id="UP000000517"/>
    </source>
</evidence>
<dbReference type="Pfam" id="PF13476">
    <property type="entry name" value="AAA_23"/>
    <property type="match status" value="1"/>
</dbReference>
<feature type="compositionally biased region" description="Basic and acidic residues" evidence="2">
    <location>
        <begin position="313"/>
        <end position="331"/>
    </location>
</feature>
<organism evidence="5 6">
    <name type="scientific">Fibrobacter succinogenes (strain ATCC 19169 / S85)</name>
    <dbReference type="NCBI Taxonomy" id="59374"/>
    <lineage>
        <taxon>Bacteria</taxon>
        <taxon>Pseudomonadati</taxon>
        <taxon>Fibrobacterota</taxon>
        <taxon>Fibrobacteria</taxon>
        <taxon>Fibrobacterales</taxon>
        <taxon>Fibrobacteraceae</taxon>
        <taxon>Fibrobacter</taxon>
    </lineage>
</organism>
<gene>
    <name evidence="4" type="ordered locus">Fisuc_1177</name>
    <name evidence="5" type="ordered locus">FSU_1639</name>
</gene>
<dbReference type="EMBL" id="CP002158">
    <property type="protein sequence ID" value="ADL26178.1"/>
    <property type="molecule type" value="Genomic_DNA"/>
</dbReference>
<feature type="region of interest" description="Disordered" evidence="2">
    <location>
        <begin position="826"/>
        <end position="851"/>
    </location>
</feature>
<dbReference type="Proteomes" id="UP000001497">
    <property type="component" value="Chromosome"/>
</dbReference>
<dbReference type="RefSeq" id="WP_014545901.1">
    <property type="nucleotide sequence ID" value="NC_013410.1"/>
</dbReference>
<evidence type="ECO:0000256" key="2">
    <source>
        <dbReference type="SAM" id="MobiDB-lite"/>
    </source>
</evidence>
<dbReference type="EMBL" id="CP001792">
    <property type="protein sequence ID" value="ACX74780.1"/>
    <property type="molecule type" value="Genomic_DNA"/>
</dbReference>
<dbReference type="PANTHER" id="PTHR32114">
    <property type="entry name" value="ABC TRANSPORTER ABCH.3"/>
    <property type="match status" value="1"/>
</dbReference>
<name>C9RQA3_FIBSS</name>
<dbReference type="Pfam" id="PF13558">
    <property type="entry name" value="SbcC_Walker_B"/>
    <property type="match status" value="1"/>
</dbReference>
<dbReference type="PATRIC" id="fig|59374.8.peg.1580"/>
<dbReference type="KEGG" id="fsu:Fisuc_1177"/>
<dbReference type="Gene3D" id="1.10.287.1490">
    <property type="match status" value="1"/>
</dbReference>
<dbReference type="Proteomes" id="UP000000517">
    <property type="component" value="Chromosome"/>
</dbReference>
<protein>
    <submittedName>
        <fullName evidence="5">Putative nuclease SbcCD, C subunit</fullName>
    </submittedName>
    <submittedName>
        <fullName evidence="4">SMC domain protein</fullName>
    </submittedName>
</protein>
<sequence length="1182" mass="133550">MKIKKIEFCNINSLAGEWTIDFESPDFANNGMFCIAGPTGSGKTSILDAICLGLYGKTPRLGAIKGDSNEVMTYDTLSCYAKVTFECKGVVYSSCWSQRRSAKTKKLQKYAWVLKNETTQNVDVSSSNQTEIEATMTRVIGLDFGQFTKSMMLAQGEFNRFLKCSENERAAILEKLTGDGIYRKIAVAVHDLYACANRAVQDIENRLGDVTMLSEEELAELNAKIEEATAQKKALNENVERLLYICTWFETLHNIESHLNTAKEGLEKAERAKADFEPDREKLERAVRAQEVESSYAEYNSVRDNLGRMKDQLEKSKGKLPEAESNLERATNDNSVKQEALEKRKAEYSAGETLWEQVSALDGDIRNSHTQLKGLDDDAAKIATEISSTQTKIKEFDNRISENETALKKVETYIAENGNDEKIDGLLPLLKALASERTQEWTSVSKESQQLDDQKKALQKFDEACEQQKQELGALRDYLNEHQIDAELVNLLPEMNGYANDVDRHHKESVRLQGEISSRQKSLDGVISEREKALANLTTLQNEKESIIQEDIPVVVAELRHTLKPGEPCPVCGSREHLSCEDSAKVENGADRLNDFAAKLRKINGEMEKVQRALDGFATQQQNFEELIRESSQKAKEEADAETSSLELLNSKLEPWKNSANFEKATFESVRGILQNLQSLKTTYLQKKESADGLQNNVNNAAIQRAELVGTLSRIEESLKKAQDKMQELSKELESKLEPWFSNIRMEDLDALLAELEKKNGLWNKAQEKQVKLQGELETFRSNVSQLNENLGLTQSRLDEAKRKIEESRGNLATLENRRKELFGEKSVEEERNKARTSRETAEREADSARRLEQQMREAKIALDKSIADLNGHIADAEPKLAELQKLFLENLTLKSFADEQEFLASKLPESDRKALLQKQKLVDDNLTTAQTSVKNFNDQLAEHQQKRNFEETEDVAKQNRDTAKSKLNECTVNLATWTEQKKTDALNRQKFSDMQEKLVELKSKRSDWEQMQRWFNGNRLETGNGDVFVKFIQTITLRNLLKIANGYLHDMFPRYEMVTEENTLNIQLVDHDNSDAVRPIDNISGGEGFLVSLSLALGISTLASRNVSIDSMFLDEGFGTLDTKMLQETVVVLQKMQQEKGKLLGVITHVDVVKSELRTHIEVTHNGGRSFLSGAGVKNGH</sequence>
<reference evidence="5" key="3">
    <citation type="submission" date="2010-08" db="EMBL/GenBank/DDBJ databases">
        <authorList>
            <person name="Durkin A.S."/>
            <person name="Nelson K.E."/>
            <person name="Morrison M."/>
            <person name="Forsberg C.W."/>
            <person name="Wilson D.B."/>
            <person name="Russell J.B."/>
            <person name="Cann I.K.O."/>
            <person name="Mackie R.I."/>
            <person name="White B.A."/>
        </authorList>
    </citation>
    <scope>NUCLEOTIDE SEQUENCE</scope>
    <source>
        <strain evidence="5">S85</strain>
    </source>
</reference>
<evidence type="ECO:0000259" key="3">
    <source>
        <dbReference type="Pfam" id="PF13476"/>
    </source>
</evidence>